<evidence type="ECO:0000313" key="5">
    <source>
        <dbReference type="Proteomes" id="UP000567067"/>
    </source>
</evidence>
<keyword evidence="2" id="KW-0804">Transcription</keyword>
<reference evidence="4 5" key="1">
    <citation type="submission" date="2020-08" db="EMBL/GenBank/DDBJ databases">
        <title>Genomic Encyclopedia of Type Strains, Phase III (KMG-III): the genomes of soil and plant-associated and newly described type strains.</title>
        <authorList>
            <person name="Whitman W."/>
        </authorList>
    </citation>
    <scope>NUCLEOTIDE SEQUENCE [LARGE SCALE GENOMIC DNA]</scope>
    <source>
        <strain evidence="4 5">CECT 8693</strain>
    </source>
</reference>
<dbReference type="SUPFAM" id="SSF46785">
    <property type="entry name" value="Winged helix' DNA-binding domain"/>
    <property type="match status" value="1"/>
</dbReference>
<dbReference type="InterPro" id="IPR013196">
    <property type="entry name" value="HTH_11"/>
</dbReference>
<gene>
    <name evidence="4" type="ORF">FHR92_003939</name>
</gene>
<dbReference type="AlphaFoldDB" id="A0A7W3XTD1"/>
<dbReference type="Pfam" id="PF08279">
    <property type="entry name" value="HTH_11"/>
    <property type="match status" value="1"/>
</dbReference>
<dbReference type="InterPro" id="IPR036390">
    <property type="entry name" value="WH_DNA-bd_sf"/>
</dbReference>
<dbReference type="Proteomes" id="UP000567067">
    <property type="component" value="Unassembled WGS sequence"/>
</dbReference>
<dbReference type="InterPro" id="IPR026881">
    <property type="entry name" value="WYL_dom"/>
</dbReference>
<keyword evidence="4" id="KW-0238">DNA-binding</keyword>
<proteinExistence type="predicted"/>
<name>A0A7W3XTD1_9BACL</name>
<dbReference type="InterPro" id="IPR001034">
    <property type="entry name" value="DeoR_HTH"/>
</dbReference>
<dbReference type="Gene3D" id="1.10.10.10">
    <property type="entry name" value="Winged helix-like DNA-binding domain superfamily/Winged helix DNA-binding domain"/>
    <property type="match status" value="1"/>
</dbReference>
<dbReference type="PIRSF" id="PIRSF016838">
    <property type="entry name" value="PafC"/>
    <property type="match status" value="1"/>
</dbReference>
<dbReference type="RefSeq" id="WP_182538344.1">
    <property type="nucleotide sequence ID" value="NZ_JACJIP010000031.1"/>
</dbReference>
<evidence type="ECO:0000256" key="2">
    <source>
        <dbReference type="ARBA" id="ARBA00023163"/>
    </source>
</evidence>
<keyword evidence="1" id="KW-0805">Transcription regulation</keyword>
<dbReference type="PROSITE" id="PS52050">
    <property type="entry name" value="WYL"/>
    <property type="match status" value="1"/>
</dbReference>
<protein>
    <submittedName>
        <fullName evidence="4">Putative DNA-binding transcriptional regulator YafY</fullName>
    </submittedName>
</protein>
<organism evidence="4 5">
    <name type="scientific">Fontibacillus solani</name>
    <dbReference type="NCBI Taxonomy" id="1572857"/>
    <lineage>
        <taxon>Bacteria</taxon>
        <taxon>Bacillati</taxon>
        <taxon>Bacillota</taxon>
        <taxon>Bacilli</taxon>
        <taxon>Bacillales</taxon>
        <taxon>Paenibacillaceae</taxon>
        <taxon>Fontibacillus</taxon>
    </lineage>
</organism>
<dbReference type="PANTHER" id="PTHR34580">
    <property type="match status" value="1"/>
</dbReference>
<evidence type="ECO:0000256" key="1">
    <source>
        <dbReference type="ARBA" id="ARBA00023015"/>
    </source>
</evidence>
<keyword evidence="5" id="KW-1185">Reference proteome</keyword>
<dbReference type="InterPro" id="IPR036388">
    <property type="entry name" value="WH-like_DNA-bd_sf"/>
</dbReference>
<feature type="domain" description="HTH deoR-type" evidence="3">
    <location>
        <begin position="2"/>
        <end position="57"/>
    </location>
</feature>
<dbReference type="InterPro" id="IPR051534">
    <property type="entry name" value="CBASS_pafABC_assoc_protein"/>
</dbReference>
<comment type="caution">
    <text evidence="4">The sequence shown here is derived from an EMBL/GenBank/DDBJ whole genome shotgun (WGS) entry which is preliminary data.</text>
</comment>
<dbReference type="GO" id="GO:0003700">
    <property type="term" value="F:DNA-binding transcription factor activity"/>
    <property type="evidence" value="ECO:0007669"/>
    <property type="project" value="InterPro"/>
</dbReference>
<evidence type="ECO:0000259" key="3">
    <source>
        <dbReference type="PROSITE" id="PS51000"/>
    </source>
</evidence>
<sequence length="302" mass="35307">MKIDRLIAIINYLLRYGKTSAQRLSEEFEVSTRTIMRDMDALGQAGIPIQSEYGADGGYKIIDSYIVDKKLINDEDYNNIVTALNGLLSAHSNKNIEQTIDKIIPFYNSENNMMNLDFSIAREKNEINQNIVLLEEAVRKKRIVEFKYTNNENVIKKIQVEPVRLEFKWYNWYLTAFYPKHQDYCMFKLVRMEELVILEKSNTNEHEKSNITINDERKVITILLHGNVSIKSKCKEYLNGTVIKEYTNGDFDFSFSVPENETYWFGVILSLGNHVRVLEPQSVIDRILKNCSKVRKIYEVED</sequence>
<dbReference type="EMBL" id="JACJIP010000031">
    <property type="protein sequence ID" value="MBA9087454.1"/>
    <property type="molecule type" value="Genomic_DNA"/>
</dbReference>
<dbReference type="Pfam" id="PF13280">
    <property type="entry name" value="WYL"/>
    <property type="match status" value="1"/>
</dbReference>
<dbReference type="GO" id="GO:0003677">
    <property type="term" value="F:DNA binding"/>
    <property type="evidence" value="ECO:0007669"/>
    <property type="project" value="UniProtKB-KW"/>
</dbReference>
<dbReference type="PANTHER" id="PTHR34580:SF1">
    <property type="entry name" value="PROTEIN PAFC"/>
    <property type="match status" value="1"/>
</dbReference>
<dbReference type="PROSITE" id="PS51000">
    <property type="entry name" value="HTH_DEOR_2"/>
    <property type="match status" value="1"/>
</dbReference>
<accession>A0A7W3XTD1</accession>
<dbReference type="InterPro" id="IPR028349">
    <property type="entry name" value="PafC-like"/>
</dbReference>
<evidence type="ECO:0000313" key="4">
    <source>
        <dbReference type="EMBL" id="MBA9087454.1"/>
    </source>
</evidence>